<dbReference type="Proteomes" id="UP000818624">
    <property type="component" value="Chromosome 3"/>
</dbReference>
<evidence type="ECO:0000313" key="2">
    <source>
        <dbReference type="EMBL" id="WFD48146.1"/>
    </source>
</evidence>
<dbReference type="Gene3D" id="1.20.58.1070">
    <property type="match status" value="1"/>
</dbReference>
<dbReference type="PANTHER" id="PTHR12794">
    <property type="entry name" value="GEMIN2"/>
    <property type="match status" value="1"/>
</dbReference>
<sequence>MHGRGVRPGARCEYGQASLPVATLPLDFDGVPLDGEQYLAMVRREANLQPPILYSAQHVERPSVADAPSAPSTPAQTAGFVPTAKWRTVFLQRYERLHKILSTPPPHAPRTRIPAVSDEAAWFHLLHGRKAPNADEKRRMTGKIDESEAFESASEGDIDGAVEQVPTGDPLVDNYGFVYCAPQARTIAALDTVRRMLTQSDTLKLIQYIRKWTQQPYFTRVYEDTSMWHAVHPLHAQWLFALLARLDRRLLSEEIAGLRALGRTCTTLLVNYRTAHARGTAMADAYAPERESGAWMLLTIVAGVYGQRDLWDEAKVRASTDPGASRK</sequence>
<organism evidence="2 3">
    <name type="scientific">Malassezia furfur</name>
    <name type="common">Pityriasis versicolor infection agent</name>
    <name type="synonym">Pityrosporum furfur</name>
    <dbReference type="NCBI Taxonomy" id="55194"/>
    <lineage>
        <taxon>Eukaryota</taxon>
        <taxon>Fungi</taxon>
        <taxon>Dikarya</taxon>
        <taxon>Basidiomycota</taxon>
        <taxon>Ustilaginomycotina</taxon>
        <taxon>Malasseziomycetes</taxon>
        <taxon>Malasseziales</taxon>
        <taxon>Malasseziaceae</taxon>
        <taxon>Malassezia</taxon>
    </lineage>
</organism>
<dbReference type="PANTHER" id="PTHR12794:SF0">
    <property type="entry name" value="GEM-ASSOCIATED PROTEIN 2"/>
    <property type="match status" value="1"/>
</dbReference>
<protein>
    <submittedName>
        <fullName evidence="2">Uncharacterized protein</fullName>
    </submittedName>
</protein>
<accession>A0ABY8ERD0</accession>
<evidence type="ECO:0000256" key="1">
    <source>
        <dbReference type="ARBA" id="ARBA00025758"/>
    </source>
</evidence>
<name>A0ABY8ERD0_MALFU</name>
<keyword evidence="3" id="KW-1185">Reference proteome</keyword>
<dbReference type="Pfam" id="PF04938">
    <property type="entry name" value="SIP1"/>
    <property type="match status" value="1"/>
</dbReference>
<proteinExistence type="inferred from homology"/>
<dbReference type="InterPro" id="IPR035426">
    <property type="entry name" value="Gemin2/Brr1"/>
</dbReference>
<evidence type="ECO:0000313" key="3">
    <source>
        <dbReference type="Proteomes" id="UP000818624"/>
    </source>
</evidence>
<gene>
    <name evidence="2" type="ORF">GLX27_002814</name>
</gene>
<comment type="similarity">
    <text evidence="1">Belongs to the gemin-2 family.</text>
</comment>
<reference evidence="2 3" key="1">
    <citation type="journal article" date="2020" name="Elife">
        <title>Loss of centromere function drives karyotype evolution in closely related Malassezia species.</title>
        <authorList>
            <person name="Sankaranarayanan S.R."/>
            <person name="Ianiri G."/>
            <person name="Coelho M.A."/>
            <person name="Reza M.H."/>
            <person name="Thimmappa B.C."/>
            <person name="Ganguly P."/>
            <person name="Vadnala R.N."/>
            <person name="Sun S."/>
            <person name="Siddharthan R."/>
            <person name="Tellgren-Roth C."/>
            <person name="Dawson T.L."/>
            <person name="Heitman J."/>
            <person name="Sanyal K."/>
        </authorList>
    </citation>
    <scope>NUCLEOTIDE SEQUENCE [LARGE SCALE GENOMIC DNA]</scope>
    <source>
        <strain evidence="2">CBS14141</strain>
    </source>
</reference>
<dbReference type="EMBL" id="CP046236">
    <property type="protein sequence ID" value="WFD48146.1"/>
    <property type="molecule type" value="Genomic_DNA"/>
</dbReference>